<organism evidence="2 3">
    <name type="scientific">Vicingus serpentipes</name>
    <dbReference type="NCBI Taxonomy" id="1926625"/>
    <lineage>
        <taxon>Bacteria</taxon>
        <taxon>Pseudomonadati</taxon>
        <taxon>Bacteroidota</taxon>
        <taxon>Flavobacteriia</taxon>
        <taxon>Flavobacteriales</taxon>
        <taxon>Vicingaceae</taxon>
        <taxon>Vicingus</taxon>
    </lineage>
</organism>
<feature type="signal peptide" evidence="1">
    <location>
        <begin position="1"/>
        <end position="19"/>
    </location>
</feature>
<reference evidence="2 3" key="1">
    <citation type="submission" date="2019-08" db="EMBL/GenBank/DDBJ databases">
        <title>Genome of Vicingus serpentipes NCIMB 15042.</title>
        <authorList>
            <person name="Bowman J.P."/>
        </authorList>
    </citation>
    <scope>NUCLEOTIDE SEQUENCE [LARGE SCALE GENOMIC DNA]</scope>
    <source>
        <strain evidence="2 3">NCIMB 15042</strain>
    </source>
</reference>
<evidence type="ECO:0000313" key="2">
    <source>
        <dbReference type="EMBL" id="TXB66182.1"/>
    </source>
</evidence>
<accession>A0A5C6RXU3</accession>
<gene>
    <name evidence="2" type="ORF">FRY74_06310</name>
</gene>
<name>A0A5C6RXU3_9FLAO</name>
<dbReference type="AlphaFoldDB" id="A0A5C6RXU3"/>
<dbReference type="EMBL" id="VOOS01000002">
    <property type="protein sequence ID" value="TXB66182.1"/>
    <property type="molecule type" value="Genomic_DNA"/>
</dbReference>
<sequence>MKKLILTLSVVLISTVSFSQETFKIKEVVDSEVGSDLISSITYGSECNFDRIIVWELIKRVEIFLMKGKEVVFADIINVESENMDKGNRVIKGLGNNNEYVSMTHVRDGSLLLSYGESSYESINSFRSLYFSNVD</sequence>
<dbReference type="RefSeq" id="WP_147099712.1">
    <property type="nucleotide sequence ID" value="NZ_VOOS01000002.1"/>
</dbReference>
<keyword evidence="3" id="KW-1185">Reference proteome</keyword>
<comment type="caution">
    <text evidence="2">The sequence shown here is derived from an EMBL/GenBank/DDBJ whole genome shotgun (WGS) entry which is preliminary data.</text>
</comment>
<feature type="chain" id="PRO_5022711323" evidence="1">
    <location>
        <begin position="20"/>
        <end position="135"/>
    </location>
</feature>
<evidence type="ECO:0000313" key="3">
    <source>
        <dbReference type="Proteomes" id="UP000321721"/>
    </source>
</evidence>
<evidence type="ECO:0000256" key="1">
    <source>
        <dbReference type="SAM" id="SignalP"/>
    </source>
</evidence>
<dbReference type="Proteomes" id="UP000321721">
    <property type="component" value="Unassembled WGS sequence"/>
</dbReference>
<keyword evidence="1" id="KW-0732">Signal</keyword>
<protein>
    <submittedName>
        <fullName evidence="2">Uncharacterized protein</fullName>
    </submittedName>
</protein>
<proteinExistence type="predicted"/>